<feature type="region of interest" description="Disordered" evidence="1">
    <location>
        <begin position="190"/>
        <end position="242"/>
    </location>
</feature>
<keyword evidence="2" id="KW-0812">Transmembrane</keyword>
<evidence type="ECO:0000256" key="2">
    <source>
        <dbReference type="SAM" id="Phobius"/>
    </source>
</evidence>
<dbReference type="InterPro" id="IPR038507">
    <property type="entry name" value="YcnI-like_sf"/>
</dbReference>
<comment type="caution">
    <text evidence="4">The sequence shown here is derived from an EMBL/GenBank/DDBJ whole genome shotgun (WGS) entry which is preliminary data.</text>
</comment>
<evidence type="ECO:0000313" key="5">
    <source>
        <dbReference type="Proteomes" id="UP000598297"/>
    </source>
</evidence>
<feature type="compositionally biased region" description="Basic and acidic residues" evidence="1">
    <location>
        <begin position="217"/>
        <end position="230"/>
    </location>
</feature>
<dbReference type="Pfam" id="PF07987">
    <property type="entry name" value="DUF1775"/>
    <property type="match status" value="1"/>
</dbReference>
<feature type="domain" description="YncI copper-binding" evidence="3">
    <location>
        <begin position="122"/>
        <end position="186"/>
    </location>
</feature>
<dbReference type="Gene3D" id="2.60.40.2230">
    <property type="entry name" value="Uncharacterised protein YcnI-like PF07987, DUF1775"/>
    <property type="match status" value="1"/>
</dbReference>
<keyword evidence="5" id="KW-1185">Reference proteome</keyword>
<feature type="region of interest" description="Disordered" evidence="1">
    <location>
        <begin position="1"/>
        <end position="25"/>
    </location>
</feature>
<organism evidence="4 5">
    <name type="scientific">Streptomyces boluensis</name>
    <dbReference type="NCBI Taxonomy" id="1775135"/>
    <lineage>
        <taxon>Bacteria</taxon>
        <taxon>Bacillati</taxon>
        <taxon>Actinomycetota</taxon>
        <taxon>Actinomycetes</taxon>
        <taxon>Kitasatosporales</taxon>
        <taxon>Streptomycetaceae</taxon>
        <taxon>Streptomyces</taxon>
    </lineage>
</organism>
<reference evidence="4" key="1">
    <citation type="submission" date="2020-01" db="EMBL/GenBank/DDBJ databases">
        <title>Whole-genome analyses of novel actinobacteria.</title>
        <authorList>
            <person name="Sahin N."/>
        </authorList>
    </citation>
    <scope>NUCLEOTIDE SEQUENCE</scope>
    <source>
        <strain evidence="4">YC537</strain>
    </source>
</reference>
<feature type="compositionally biased region" description="Low complexity" evidence="1">
    <location>
        <begin position="190"/>
        <end position="216"/>
    </location>
</feature>
<evidence type="ECO:0000259" key="3">
    <source>
        <dbReference type="Pfam" id="PF07987"/>
    </source>
</evidence>
<keyword evidence="2" id="KW-1133">Transmembrane helix</keyword>
<gene>
    <name evidence="4" type="ORF">GUY60_19145</name>
</gene>
<dbReference type="Proteomes" id="UP000598297">
    <property type="component" value="Unassembled WGS sequence"/>
</dbReference>
<feature type="compositionally biased region" description="Polar residues" evidence="1">
    <location>
        <begin position="12"/>
        <end position="24"/>
    </location>
</feature>
<sequence>MTGRPAAGPHFTLTTQESPVPSTNARTTRRITAVAALALATVLATAPPASAHVEVEAEGARALDQKVTLAFNAESESDKAGITKLEVILPKGLAPADITYKSGPQGWKLAPTDRGYTVSGPPVPTGKDAAYAVVVRQLPDAKALAFKTLQTYDDGRIDRWIEIEEPGEHDHSDDTGHGSPAPMLELAAAAPGAEPVSPDSSTPESPATDSPSTDPAPADKDDKDDNKKQADAQQQDDDSSPVVPLAIGAVVLVAVGVGIWLFRRRSTE</sequence>
<dbReference type="OrthoDB" id="3296726at2"/>
<protein>
    <submittedName>
        <fullName evidence="4">DUF1775 domain-containing protein</fullName>
    </submittedName>
</protein>
<name>A0A964UQP4_9ACTN</name>
<keyword evidence="2" id="KW-0472">Membrane</keyword>
<feature type="transmembrane region" description="Helical" evidence="2">
    <location>
        <begin position="242"/>
        <end position="262"/>
    </location>
</feature>
<dbReference type="InterPro" id="IPR012533">
    <property type="entry name" value="YcnI-copper_dom"/>
</dbReference>
<dbReference type="EMBL" id="JAAAHS010000145">
    <property type="protein sequence ID" value="NBE53501.1"/>
    <property type="molecule type" value="Genomic_DNA"/>
</dbReference>
<dbReference type="AlphaFoldDB" id="A0A964UQP4"/>
<accession>A0A964UQP4</accession>
<proteinExistence type="predicted"/>
<evidence type="ECO:0000256" key="1">
    <source>
        <dbReference type="SAM" id="MobiDB-lite"/>
    </source>
</evidence>
<evidence type="ECO:0000313" key="4">
    <source>
        <dbReference type="EMBL" id="NBE53501.1"/>
    </source>
</evidence>